<dbReference type="GO" id="GO:0005524">
    <property type="term" value="F:ATP binding"/>
    <property type="evidence" value="ECO:0007669"/>
    <property type="project" value="UniProtKB-KW"/>
</dbReference>
<dbReference type="InterPro" id="IPR014729">
    <property type="entry name" value="Rossmann-like_a/b/a_fold"/>
</dbReference>
<evidence type="ECO:0000313" key="17">
    <source>
        <dbReference type="EMBL" id="VAX28025.1"/>
    </source>
</evidence>
<keyword evidence="10 17" id="KW-0548">Nucleotidyltransferase</keyword>
<dbReference type="InterPro" id="IPR015864">
    <property type="entry name" value="FAD_synthase"/>
</dbReference>
<dbReference type="UniPathway" id="UPA00276">
    <property type="reaction ID" value="UER00406"/>
</dbReference>
<evidence type="ECO:0000256" key="13">
    <source>
        <dbReference type="ARBA" id="ARBA00022827"/>
    </source>
</evidence>
<dbReference type="GO" id="GO:0009231">
    <property type="term" value="P:riboflavin biosynthetic process"/>
    <property type="evidence" value="ECO:0007669"/>
    <property type="project" value="InterPro"/>
</dbReference>
<dbReference type="PANTHER" id="PTHR22749:SF6">
    <property type="entry name" value="RIBOFLAVIN KINASE"/>
    <property type="match status" value="1"/>
</dbReference>
<proteinExistence type="inferred from homology"/>
<dbReference type="EC" id="2.7.1.26" evidence="4"/>
<evidence type="ECO:0000256" key="12">
    <source>
        <dbReference type="ARBA" id="ARBA00022777"/>
    </source>
</evidence>
<dbReference type="CDD" id="cd02064">
    <property type="entry name" value="FAD_synthetase_N"/>
    <property type="match status" value="1"/>
</dbReference>
<name>A0A3B1D8F7_9ZZZZ</name>
<dbReference type="EC" id="2.7.7.2" evidence="5"/>
<dbReference type="GO" id="GO:0009398">
    <property type="term" value="P:FMN biosynthetic process"/>
    <property type="evidence" value="ECO:0007669"/>
    <property type="project" value="UniProtKB-UniPathway"/>
</dbReference>
<dbReference type="InterPro" id="IPR023465">
    <property type="entry name" value="Riboflavin_kinase_dom_sf"/>
</dbReference>
<dbReference type="Gene3D" id="2.40.30.30">
    <property type="entry name" value="Riboflavin kinase-like"/>
    <property type="match status" value="1"/>
</dbReference>
<keyword evidence="14" id="KW-0067">ATP-binding</keyword>
<dbReference type="PIRSF" id="PIRSF004491">
    <property type="entry name" value="FAD_Synth"/>
    <property type="match status" value="1"/>
</dbReference>
<evidence type="ECO:0000256" key="1">
    <source>
        <dbReference type="ARBA" id="ARBA00004726"/>
    </source>
</evidence>
<dbReference type="InterPro" id="IPR002606">
    <property type="entry name" value="Riboflavin_kinase_bac"/>
</dbReference>
<dbReference type="GO" id="GO:0003919">
    <property type="term" value="F:FMN adenylyltransferase activity"/>
    <property type="evidence" value="ECO:0007669"/>
    <property type="project" value="UniProtKB-EC"/>
</dbReference>
<keyword evidence="7" id="KW-0285">Flavoprotein</keyword>
<evidence type="ECO:0000256" key="8">
    <source>
        <dbReference type="ARBA" id="ARBA00022643"/>
    </source>
</evidence>
<evidence type="ECO:0000256" key="9">
    <source>
        <dbReference type="ARBA" id="ARBA00022679"/>
    </source>
</evidence>
<evidence type="ECO:0000256" key="6">
    <source>
        <dbReference type="ARBA" id="ARBA00018483"/>
    </source>
</evidence>
<dbReference type="NCBIfam" id="NF004160">
    <property type="entry name" value="PRK05627.1-3"/>
    <property type="match status" value="1"/>
</dbReference>
<dbReference type="FunFam" id="3.40.50.620:FF:000021">
    <property type="entry name" value="Riboflavin biosynthesis protein"/>
    <property type="match status" value="1"/>
</dbReference>
<keyword evidence="9 17" id="KW-0808">Transferase</keyword>
<dbReference type="InterPro" id="IPR023468">
    <property type="entry name" value="Riboflavin_kinase"/>
</dbReference>
<keyword evidence="12 17" id="KW-0418">Kinase</keyword>
<evidence type="ECO:0000256" key="4">
    <source>
        <dbReference type="ARBA" id="ARBA00012105"/>
    </source>
</evidence>
<dbReference type="PANTHER" id="PTHR22749">
    <property type="entry name" value="RIBOFLAVIN KINASE/FMN ADENYLYLTRANSFERASE"/>
    <property type="match status" value="1"/>
</dbReference>
<dbReference type="AlphaFoldDB" id="A0A3B1D8F7"/>
<dbReference type="Pfam" id="PF06574">
    <property type="entry name" value="FAD_syn"/>
    <property type="match status" value="1"/>
</dbReference>
<dbReference type="GO" id="GO:0006747">
    <property type="term" value="P:FAD biosynthetic process"/>
    <property type="evidence" value="ECO:0007669"/>
    <property type="project" value="UniProtKB-UniPathway"/>
</dbReference>
<feature type="domain" description="Riboflavin kinase" evidence="16">
    <location>
        <begin position="181"/>
        <end position="305"/>
    </location>
</feature>
<evidence type="ECO:0000256" key="2">
    <source>
        <dbReference type="ARBA" id="ARBA00005201"/>
    </source>
</evidence>
<dbReference type="UniPathway" id="UPA00277">
    <property type="reaction ID" value="UER00407"/>
</dbReference>
<dbReference type="SUPFAM" id="SSF82114">
    <property type="entry name" value="Riboflavin kinase-like"/>
    <property type="match status" value="1"/>
</dbReference>
<dbReference type="NCBIfam" id="TIGR00083">
    <property type="entry name" value="ribF"/>
    <property type="match status" value="1"/>
</dbReference>
<dbReference type="InterPro" id="IPR015865">
    <property type="entry name" value="Riboflavin_kinase_bac/euk"/>
</dbReference>
<comment type="pathway">
    <text evidence="1">Cofactor biosynthesis; FAD biosynthesis; FAD from FMN: step 1/1.</text>
</comment>
<evidence type="ECO:0000256" key="5">
    <source>
        <dbReference type="ARBA" id="ARBA00012393"/>
    </source>
</evidence>
<dbReference type="GO" id="GO:0008531">
    <property type="term" value="F:riboflavin kinase activity"/>
    <property type="evidence" value="ECO:0007669"/>
    <property type="project" value="UniProtKB-EC"/>
</dbReference>
<reference evidence="17" key="1">
    <citation type="submission" date="2018-06" db="EMBL/GenBank/DDBJ databases">
        <authorList>
            <person name="Zhirakovskaya E."/>
        </authorList>
    </citation>
    <scope>NUCLEOTIDE SEQUENCE</scope>
</reference>
<evidence type="ECO:0000259" key="16">
    <source>
        <dbReference type="SMART" id="SM00904"/>
    </source>
</evidence>
<keyword evidence="11" id="KW-0547">Nucleotide-binding</keyword>
<sequence length="313" mass="35097">MVVIKGLHALDKEFPYPVVTIGNFDGVHLGHQKIFRKVIDAARGGTSIVLTFDPHPLKVIAPDRKLKLLTPLNEKIRLIEMTGIDVFLCIDFDREFAKMAPDDFVREVLVEKLKVKHVIVGHNYRFGKGKKGTTDLLRRRGRKYGFKVSVVRNRRISGYIVSSSRIRQLLLWGRVCEAATLLGRPYSIHGKVITGAGRGASILGIPTANIETPNELAPREGVYAVKVKINGNVYDGVANIGKNPTFGGEALSYEAHLFDFNGDLLGKDIRLFFIDRIRGERTFPDAESLKKEIDKDIETAKLILKEHRVNVYP</sequence>
<accession>A0A3B1D8F7</accession>
<organism evidence="17">
    <name type="scientific">hydrothermal vent metagenome</name>
    <dbReference type="NCBI Taxonomy" id="652676"/>
    <lineage>
        <taxon>unclassified sequences</taxon>
        <taxon>metagenomes</taxon>
        <taxon>ecological metagenomes</taxon>
    </lineage>
</organism>
<evidence type="ECO:0000256" key="10">
    <source>
        <dbReference type="ARBA" id="ARBA00022695"/>
    </source>
</evidence>
<dbReference type="Gene3D" id="3.40.50.620">
    <property type="entry name" value="HUPs"/>
    <property type="match status" value="1"/>
</dbReference>
<dbReference type="SUPFAM" id="SSF52374">
    <property type="entry name" value="Nucleotidylyl transferase"/>
    <property type="match status" value="1"/>
</dbReference>
<evidence type="ECO:0000256" key="14">
    <source>
        <dbReference type="ARBA" id="ARBA00022840"/>
    </source>
</evidence>
<protein>
    <recommendedName>
        <fullName evidence="6">Bifunctional riboflavin kinase/FMN adenylyltransferase</fullName>
        <ecNumber evidence="4">2.7.1.26</ecNumber>
        <ecNumber evidence="5">2.7.7.2</ecNumber>
    </recommendedName>
</protein>
<comment type="pathway">
    <text evidence="2">Cofactor biosynthesis; FMN biosynthesis; FMN from riboflavin (ATP route): step 1/1.</text>
</comment>
<dbReference type="NCBIfam" id="NF004162">
    <property type="entry name" value="PRK05627.1-5"/>
    <property type="match status" value="1"/>
</dbReference>
<keyword evidence="15" id="KW-0511">Multifunctional enzyme</keyword>
<gene>
    <name evidence="17" type="ORF">MNBD_NITROSPIRAE02-1539</name>
</gene>
<comment type="similarity">
    <text evidence="3">Belongs to the RibF family.</text>
</comment>
<evidence type="ECO:0000256" key="11">
    <source>
        <dbReference type="ARBA" id="ARBA00022741"/>
    </source>
</evidence>
<evidence type="ECO:0000256" key="15">
    <source>
        <dbReference type="ARBA" id="ARBA00023268"/>
    </source>
</evidence>
<keyword evidence="13" id="KW-0274">FAD</keyword>
<dbReference type="Pfam" id="PF01687">
    <property type="entry name" value="Flavokinase"/>
    <property type="match status" value="1"/>
</dbReference>
<keyword evidence="8" id="KW-0288">FMN</keyword>
<dbReference type="SMART" id="SM00904">
    <property type="entry name" value="Flavokinase"/>
    <property type="match status" value="1"/>
</dbReference>
<evidence type="ECO:0000256" key="3">
    <source>
        <dbReference type="ARBA" id="ARBA00010214"/>
    </source>
</evidence>
<dbReference type="EMBL" id="UOGH01000072">
    <property type="protein sequence ID" value="VAX28025.1"/>
    <property type="molecule type" value="Genomic_DNA"/>
</dbReference>
<evidence type="ECO:0000256" key="7">
    <source>
        <dbReference type="ARBA" id="ARBA00022630"/>
    </source>
</evidence>